<keyword evidence="20" id="KW-1185">Reference proteome</keyword>
<dbReference type="InterPro" id="IPR000644">
    <property type="entry name" value="CBS_dom"/>
</dbReference>
<feature type="binding site" evidence="16">
    <location>
        <position position="162"/>
    </location>
    <ligand>
        <name>Zn(2+)</name>
        <dbReference type="ChEBI" id="CHEBI:29105"/>
        <note>catalytic</note>
    </ligand>
</feature>
<comment type="subcellular location">
    <subcellularLocation>
        <location evidence="1">Cell membrane</location>
        <topology evidence="1">Multi-pass membrane protein</topology>
    </subcellularLocation>
</comment>
<accession>A0A517Z7P4</accession>
<reference evidence="19 20" key="1">
    <citation type="submission" date="2019-02" db="EMBL/GenBank/DDBJ databases">
        <title>Deep-cultivation of Planctomycetes and their phenomic and genomic characterization uncovers novel biology.</title>
        <authorList>
            <person name="Wiegand S."/>
            <person name="Jogler M."/>
            <person name="Boedeker C."/>
            <person name="Pinto D."/>
            <person name="Vollmers J."/>
            <person name="Rivas-Marin E."/>
            <person name="Kohn T."/>
            <person name="Peeters S.H."/>
            <person name="Heuer A."/>
            <person name="Rast P."/>
            <person name="Oberbeckmann S."/>
            <person name="Bunk B."/>
            <person name="Jeske O."/>
            <person name="Meyerdierks A."/>
            <person name="Storesund J.E."/>
            <person name="Kallscheuer N."/>
            <person name="Luecker S."/>
            <person name="Lage O.M."/>
            <person name="Pohl T."/>
            <person name="Merkel B.J."/>
            <person name="Hornburger P."/>
            <person name="Mueller R.-W."/>
            <person name="Bruemmer F."/>
            <person name="Labrenz M."/>
            <person name="Spormann A.M."/>
            <person name="Op den Camp H."/>
            <person name="Overmann J."/>
            <person name="Amann R."/>
            <person name="Jetten M.S.M."/>
            <person name="Mascher T."/>
            <person name="Medema M.H."/>
            <person name="Devos D.P."/>
            <person name="Kaster A.-K."/>
            <person name="Ovreas L."/>
            <person name="Rohde M."/>
            <person name="Galperin M.Y."/>
            <person name="Jogler C."/>
        </authorList>
    </citation>
    <scope>NUCLEOTIDE SEQUENCE [LARGE SCALE GENOMIC DNA]</scope>
    <source>
        <strain evidence="19 20">Mal4</strain>
    </source>
</reference>
<dbReference type="PANTHER" id="PTHR39188">
    <property type="entry name" value="MEMBRANE-ASSOCIATED ZINC METALLOPROTEASE M50B"/>
    <property type="match status" value="1"/>
</dbReference>
<dbReference type="KEGG" id="mri:Mal4_28350"/>
<evidence type="ECO:0000256" key="13">
    <source>
        <dbReference type="ARBA" id="ARBA00023136"/>
    </source>
</evidence>
<feature type="transmembrane region" description="Helical" evidence="14">
    <location>
        <begin position="139"/>
        <end position="159"/>
    </location>
</feature>
<feature type="transmembrane region" description="Helical" evidence="14">
    <location>
        <begin position="99"/>
        <end position="127"/>
    </location>
</feature>
<feature type="active site" evidence="15">
    <location>
        <position position="60"/>
    </location>
</feature>
<dbReference type="RefSeq" id="WP_145369782.1">
    <property type="nucleotide sequence ID" value="NZ_CP036275.1"/>
</dbReference>
<dbReference type="GO" id="GO:0008237">
    <property type="term" value="F:metallopeptidase activity"/>
    <property type="evidence" value="ECO:0007669"/>
    <property type="project" value="UniProtKB-UniRule"/>
</dbReference>
<keyword evidence="3" id="KW-1003">Cell membrane</keyword>
<keyword evidence="10 14" id="KW-1133">Transmembrane helix</keyword>
<dbReference type="Proteomes" id="UP000320496">
    <property type="component" value="Chromosome"/>
</dbReference>
<keyword evidence="13 14" id="KW-0472">Membrane</keyword>
<keyword evidence="11 14" id="KW-0482">Metalloprotease</keyword>
<proteinExistence type="inferred from homology"/>
<feature type="transmembrane region" description="Helical" evidence="14">
    <location>
        <begin position="39"/>
        <end position="59"/>
    </location>
</feature>
<evidence type="ECO:0000256" key="17">
    <source>
        <dbReference type="PROSITE-ProRule" id="PRU00703"/>
    </source>
</evidence>
<sequence>MYGSWKIGRVAGIGLYVHWTFLLLLAWVIGGTVVAGGGWWSGLVSGALIVAIFTCVVLHELGHALAARRYGIPTRDISLLPIGGVARLERMPEKPEQELVVALAGPAVNVIILVLLGGLSLAILGPAQLLGSSRLGVSFIRNLLMVNGAMVVFNMLPAFPMDGGRVLRAILAMGIDYGRATDIAANIGKGLAVALALAGLFWLENPILAFIGVFVYFGANNEARFVAERRKYQGIRVADAMLTQFQTLTGFETLGNVAGIMLRSLQPAFPVINRGVYEGMIFRSDVAEALHNRSPFESVSLVLRRTVPRIPVTAELSDAVGAMRSAQSPAAVVFNGATPVGLLTLQNVDMLLVNVRRNADTHARSAAPESMYA</sequence>
<evidence type="ECO:0000256" key="12">
    <source>
        <dbReference type="ARBA" id="ARBA00023122"/>
    </source>
</evidence>
<keyword evidence="6 14" id="KW-0479">Metal-binding</keyword>
<evidence type="ECO:0000256" key="7">
    <source>
        <dbReference type="ARBA" id="ARBA00022737"/>
    </source>
</evidence>
<dbReference type="SUPFAM" id="SSF54631">
    <property type="entry name" value="CBS-domain pair"/>
    <property type="match status" value="1"/>
</dbReference>
<feature type="domain" description="CBS" evidence="18">
    <location>
        <begin position="241"/>
        <end position="298"/>
    </location>
</feature>
<evidence type="ECO:0000256" key="3">
    <source>
        <dbReference type="ARBA" id="ARBA00022475"/>
    </source>
</evidence>
<dbReference type="PANTHER" id="PTHR39188:SF3">
    <property type="entry name" value="STAGE IV SPORULATION PROTEIN FB"/>
    <property type="match status" value="1"/>
</dbReference>
<evidence type="ECO:0000313" key="20">
    <source>
        <dbReference type="Proteomes" id="UP000320496"/>
    </source>
</evidence>
<feature type="binding site" evidence="16">
    <location>
        <position position="59"/>
    </location>
    <ligand>
        <name>Zn(2+)</name>
        <dbReference type="ChEBI" id="CHEBI:29105"/>
        <note>catalytic</note>
    </ligand>
</feature>
<dbReference type="InterPro" id="IPR008915">
    <property type="entry name" value="Peptidase_M50"/>
</dbReference>
<evidence type="ECO:0000256" key="11">
    <source>
        <dbReference type="ARBA" id="ARBA00023049"/>
    </source>
</evidence>
<dbReference type="EMBL" id="CP036275">
    <property type="protein sequence ID" value="QDU38507.1"/>
    <property type="molecule type" value="Genomic_DNA"/>
</dbReference>
<keyword evidence="4 14" id="KW-0645">Protease</keyword>
<evidence type="ECO:0000256" key="14">
    <source>
        <dbReference type="PIRNR" id="PIRNR006404"/>
    </source>
</evidence>
<dbReference type="PROSITE" id="PS51371">
    <property type="entry name" value="CBS"/>
    <property type="match status" value="1"/>
</dbReference>
<evidence type="ECO:0000256" key="16">
    <source>
        <dbReference type="PIRSR" id="PIRSR006404-2"/>
    </source>
</evidence>
<evidence type="ECO:0000313" key="19">
    <source>
        <dbReference type="EMBL" id="QDU38507.1"/>
    </source>
</evidence>
<protein>
    <recommendedName>
        <fullName evidence="14">Zinc metalloprotease</fullName>
    </recommendedName>
</protein>
<keyword evidence="7" id="KW-0677">Repeat</keyword>
<dbReference type="Gene3D" id="3.10.580.10">
    <property type="entry name" value="CBS-domain"/>
    <property type="match status" value="1"/>
</dbReference>
<evidence type="ECO:0000256" key="6">
    <source>
        <dbReference type="ARBA" id="ARBA00022723"/>
    </source>
</evidence>
<dbReference type="AlphaFoldDB" id="A0A517Z7P4"/>
<dbReference type="GO" id="GO:0005886">
    <property type="term" value="C:plasma membrane"/>
    <property type="evidence" value="ECO:0007669"/>
    <property type="project" value="UniProtKB-SubCell"/>
</dbReference>
<dbReference type="InterPro" id="IPR046342">
    <property type="entry name" value="CBS_dom_sf"/>
</dbReference>
<evidence type="ECO:0000256" key="10">
    <source>
        <dbReference type="ARBA" id="ARBA00022989"/>
    </source>
</evidence>
<evidence type="ECO:0000256" key="8">
    <source>
        <dbReference type="ARBA" id="ARBA00022801"/>
    </source>
</evidence>
<feature type="binding site" evidence="16">
    <location>
        <position position="63"/>
    </location>
    <ligand>
        <name>Zn(2+)</name>
        <dbReference type="ChEBI" id="CHEBI:29105"/>
        <note>catalytic</note>
    </ligand>
</feature>
<keyword evidence="12 17" id="KW-0129">CBS domain</keyword>
<organism evidence="19 20">
    <name type="scientific">Maioricimonas rarisocia</name>
    <dbReference type="NCBI Taxonomy" id="2528026"/>
    <lineage>
        <taxon>Bacteria</taxon>
        <taxon>Pseudomonadati</taxon>
        <taxon>Planctomycetota</taxon>
        <taxon>Planctomycetia</taxon>
        <taxon>Planctomycetales</taxon>
        <taxon>Planctomycetaceae</taxon>
        <taxon>Maioricimonas</taxon>
    </lineage>
</organism>
<dbReference type="PIRSF" id="PIRSF006404">
    <property type="entry name" value="UCP006404_Pept_M50_CBS"/>
    <property type="match status" value="1"/>
</dbReference>
<dbReference type="CDD" id="cd06164">
    <property type="entry name" value="S2P-M50_SpoIVFB_CBS"/>
    <property type="match status" value="1"/>
</dbReference>
<evidence type="ECO:0000256" key="2">
    <source>
        <dbReference type="ARBA" id="ARBA00007931"/>
    </source>
</evidence>
<evidence type="ECO:0000256" key="4">
    <source>
        <dbReference type="ARBA" id="ARBA00022670"/>
    </source>
</evidence>
<comment type="similarity">
    <text evidence="2 14">Belongs to the peptidase M50B family.</text>
</comment>
<evidence type="ECO:0000256" key="9">
    <source>
        <dbReference type="ARBA" id="ARBA00022833"/>
    </source>
</evidence>
<evidence type="ECO:0000259" key="18">
    <source>
        <dbReference type="PROSITE" id="PS51371"/>
    </source>
</evidence>
<name>A0A517Z7P4_9PLAN</name>
<evidence type="ECO:0000256" key="1">
    <source>
        <dbReference type="ARBA" id="ARBA00004651"/>
    </source>
</evidence>
<dbReference type="Pfam" id="PF02163">
    <property type="entry name" value="Peptidase_M50"/>
    <property type="match status" value="1"/>
</dbReference>
<keyword evidence="8 14" id="KW-0378">Hydrolase</keyword>
<dbReference type="GO" id="GO:0006508">
    <property type="term" value="P:proteolysis"/>
    <property type="evidence" value="ECO:0007669"/>
    <property type="project" value="UniProtKB-KW"/>
</dbReference>
<keyword evidence="9 14" id="KW-0862">Zinc</keyword>
<evidence type="ECO:0000256" key="15">
    <source>
        <dbReference type="PIRSR" id="PIRSR006404-1"/>
    </source>
</evidence>
<dbReference type="OrthoDB" id="9800627at2"/>
<gene>
    <name evidence="19" type="primary">rip3_2</name>
    <name evidence="19" type="ORF">Mal4_28350</name>
</gene>
<comment type="cofactor">
    <cofactor evidence="14 16">
        <name>Zn(2+)</name>
        <dbReference type="ChEBI" id="CHEBI:29105"/>
    </cofactor>
    <text evidence="14 16">Binds 1 zinc ion per subunit.</text>
</comment>
<keyword evidence="5 14" id="KW-0812">Transmembrane</keyword>
<feature type="transmembrane region" description="Helical" evidence="14">
    <location>
        <begin position="12"/>
        <end position="33"/>
    </location>
</feature>
<dbReference type="InterPro" id="IPR016483">
    <property type="entry name" value="UCP006404_Pept_M50_CBS"/>
</dbReference>
<comment type="caution">
    <text evidence="14">Lacks conserved residue(s) required for the propagation of feature annotation.</text>
</comment>
<evidence type="ECO:0000256" key="5">
    <source>
        <dbReference type="ARBA" id="ARBA00022692"/>
    </source>
</evidence>
<dbReference type="GO" id="GO:0046872">
    <property type="term" value="F:metal ion binding"/>
    <property type="evidence" value="ECO:0007669"/>
    <property type="project" value="UniProtKB-UniRule"/>
</dbReference>